<dbReference type="PROSITE" id="PS50109">
    <property type="entry name" value="HIS_KIN"/>
    <property type="match status" value="1"/>
</dbReference>
<protein>
    <recommendedName>
        <fullName evidence="10">Sensory/regulatory protein RpfC</fullName>
        <ecNumber evidence="2">2.7.13.3</ecNumber>
    </recommendedName>
</protein>
<dbReference type="Gene3D" id="1.10.287.130">
    <property type="match status" value="1"/>
</dbReference>
<dbReference type="AlphaFoldDB" id="A0A840UP29"/>
<dbReference type="Gene3D" id="3.40.50.2300">
    <property type="match status" value="1"/>
</dbReference>
<comment type="catalytic activity">
    <reaction evidence="1">
        <text>ATP + protein L-histidine = ADP + protein N-phospho-L-histidine.</text>
        <dbReference type="EC" id="2.7.13.3"/>
    </reaction>
</comment>
<organism evidence="14 15">
    <name type="scientific">Desulfoprunum benzoelyticum</name>
    <dbReference type="NCBI Taxonomy" id="1506996"/>
    <lineage>
        <taxon>Bacteria</taxon>
        <taxon>Pseudomonadati</taxon>
        <taxon>Thermodesulfobacteriota</taxon>
        <taxon>Desulfobulbia</taxon>
        <taxon>Desulfobulbales</taxon>
        <taxon>Desulfobulbaceae</taxon>
        <taxon>Desulfoprunum</taxon>
    </lineage>
</organism>
<dbReference type="InterPro" id="IPR001789">
    <property type="entry name" value="Sig_transdc_resp-reg_receiver"/>
</dbReference>
<dbReference type="EC" id="2.7.13.3" evidence="2"/>
<dbReference type="Pfam" id="PF00072">
    <property type="entry name" value="Response_reg"/>
    <property type="match status" value="1"/>
</dbReference>
<evidence type="ECO:0000256" key="4">
    <source>
        <dbReference type="ARBA" id="ARBA00022679"/>
    </source>
</evidence>
<dbReference type="RefSeq" id="WP_183347046.1">
    <property type="nucleotide sequence ID" value="NZ_JACHEO010000001.1"/>
</dbReference>
<keyword evidence="4" id="KW-0808">Transferase</keyword>
<dbReference type="InterPro" id="IPR036890">
    <property type="entry name" value="HATPase_C_sf"/>
</dbReference>
<dbReference type="GO" id="GO:0005524">
    <property type="term" value="F:ATP binding"/>
    <property type="evidence" value="ECO:0007669"/>
    <property type="project" value="UniProtKB-KW"/>
</dbReference>
<comment type="subunit">
    <text evidence="9">At low DSF concentrations, interacts with RpfF.</text>
</comment>
<reference evidence="14 15" key="1">
    <citation type="submission" date="2020-08" db="EMBL/GenBank/DDBJ databases">
        <title>Genomic Encyclopedia of Type Strains, Phase IV (KMG-IV): sequencing the most valuable type-strain genomes for metagenomic binning, comparative biology and taxonomic classification.</title>
        <authorList>
            <person name="Goeker M."/>
        </authorList>
    </citation>
    <scope>NUCLEOTIDE SEQUENCE [LARGE SCALE GENOMIC DNA]</scope>
    <source>
        <strain evidence="14 15">DSM 28570</strain>
    </source>
</reference>
<evidence type="ECO:0000259" key="12">
    <source>
        <dbReference type="PROSITE" id="PS50109"/>
    </source>
</evidence>
<feature type="domain" description="Response regulatory" evidence="13">
    <location>
        <begin position="335"/>
        <end position="453"/>
    </location>
</feature>
<accession>A0A840UP29</accession>
<evidence type="ECO:0000256" key="7">
    <source>
        <dbReference type="ARBA" id="ARBA00022840"/>
    </source>
</evidence>
<dbReference type="SUPFAM" id="SSF52172">
    <property type="entry name" value="CheY-like"/>
    <property type="match status" value="1"/>
</dbReference>
<dbReference type="InterPro" id="IPR011006">
    <property type="entry name" value="CheY-like_superfamily"/>
</dbReference>
<dbReference type="PROSITE" id="PS50110">
    <property type="entry name" value="RESPONSE_REGULATORY"/>
    <property type="match status" value="1"/>
</dbReference>
<feature type="domain" description="Histidine kinase" evidence="12">
    <location>
        <begin position="86"/>
        <end position="308"/>
    </location>
</feature>
<dbReference type="Pfam" id="PF02518">
    <property type="entry name" value="HATPase_c"/>
    <property type="match status" value="1"/>
</dbReference>
<dbReference type="CDD" id="cd17546">
    <property type="entry name" value="REC_hyHK_CKI1_RcsC-like"/>
    <property type="match status" value="1"/>
</dbReference>
<dbReference type="PANTHER" id="PTHR45339:SF1">
    <property type="entry name" value="HYBRID SIGNAL TRANSDUCTION HISTIDINE KINASE J"/>
    <property type="match status" value="1"/>
</dbReference>
<keyword evidence="5" id="KW-0547">Nucleotide-binding</keyword>
<dbReference type="Pfam" id="PF00512">
    <property type="entry name" value="HisKA"/>
    <property type="match status" value="1"/>
</dbReference>
<dbReference type="InterPro" id="IPR005467">
    <property type="entry name" value="His_kinase_dom"/>
</dbReference>
<proteinExistence type="predicted"/>
<gene>
    <name evidence="14" type="ORF">HNQ81_000020</name>
</gene>
<dbReference type="SMART" id="SM00388">
    <property type="entry name" value="HisKA"/>
    <property type="match status" value="1"/>
</dbReference>
<evidence type="ECO:0000313" key="14">
    <source>
        <dbReference type="EMBL" id="MBB5346313.1"/>
    </source>
</evidence>
<evidence type="ECO:0000313" key="15">
    <source>
        <dbReference type="Proteomes" id="UP000539642"/>
    </source>
</evidence>
<dbReference type="FunFam" id="3.30.565.10:FF:000010">
    <property type="entry name" value="Sensor histidine kinase RcsC"/>
    <property type="match status" value="1"/>
</dbReference>
<dbReference type="SUPFAM" id="SSF55874">
    <property type="entry name" value="ATPase domain of HSP90 chaperone/DNA topoisomerase II/histidine kinase"/>
    <property type="match status" value="1"/>
</dbReference>
<dbReference type="EMBL" id="JACHEO010000001">
    <property type="protein sequence ID" value="MBB5346313.1"/>
    <property type="molecule type" value="Genomic_DNA"/>
</dbReference>
<evidence type="ECO:0000256" key="11">
    <source>
        <dbReference type="PROSITE-ProRule" id="PRU00169"/>
    </source>
</evidence>
<dbReference type="InterPro" id="IPR036097">
    <property type="entry name" value="HisK_dim/P_sf"/>
</dbReference>
<dbReference type="InterPro" id="IPR003661">
    <property type="entry name" value="HisK_dim/P_dom"/>
</dbReference>
<evidence type="ECO:0000256" key="9">
    <source>
        <dbReference type="ARBA" id="ARBA00064003"/>
    </source>
</evidence>
<dbReference type="SMART" id="SM00387">
    <property type="entry name" value="HATPase_c"/>
    <property type="match status" value="1"/>
</dbReference>
<dbReference type="SUPFAM" id="SSF47384">
    <property type="entry name" value="Homodimeric domain of signal transducing histidine kinase"/>
    <property type="match status" value="1"/>
</dbReference>
<evidence type="ECO:0000256" key="1">
    <source>
        <dbReference type="ARBA" id="ARBA00000085"/>
    </source>
</evidence>
<sequence>MSDNDNDQIIQRLHEENRALFNELKVARQAAAITAELVAKQFENLDTILGELDQRVKNEQKLREEMSIARREAEMANSAKSDFLANMSHEIRTPMNGIIGMTDLMLTTDLTPDQRHYLELVQQSAARLLKVINDILDFSKIESGKLQLDPVDFNLHETLEECLHMLDLPALQKDLVLSRHIDETVPQWVHGDPNRLSQILINLLNNAIKFTDRGEVRLEVVPMTATTEDEVCLRFNVVDTGIGIPVNKQHLIFESFNQADTSTTRKYGGTGLGLAISSQLASLMGSKIYVDSTPGHGSTFWFICALKKTAARIDPKRQTETAAAAAESTSLSGRRVLLAEDEPINQMLATTLLNQFGIEVTSVANGAAALAAIYDSGPFDLVLMDLQMPELDGFQATRRIRMLPDKQSEVPIVALTAHARPQDRDKCLRSGMDDYLSKPINRDELEGILTRLLRRKAAGGRAVTKNRS</sequence>
<evidence type="ECO:0000259" key="13">
    <source>
        <dbReference type="PROSITE" id="PS50110"/>
    </source>
</evidence>
<evidence type="ECO:0000256" key="8">
    <source>
        <dbReference type="ARBA" id="ARBA00023012"/>
    </source>
</evidence>
<evidence type="ECO:0000256" key="6">
    <source>
        <dbReference type="ARBA" id="ARBA00022777"/>
    </source>
</evidence>
<comment type="caution">
    <text evidence="14">The sequence shown here is derived from an EMBL/GenBank/DDBJ whole genome shotgun (WGS) entry which is preliminary data.</text>
</comment>
<dbReference type="InterPro" id="IPR004358">
    <property type="entry name" value="Sig_transdc_His_kin-like_C"/>
</dbReference>
<keyword evidence="3 11" id="KW-0597">Phosphoprotein</keyword>
<dbReference type="PRINTS" id="PR00344">
    <property type="entry name" value="BCTRLSENSOR"/>
</dbReference>
<dbReference type="Proteomes" id="UP000539642">
    <property type="component" value="Unassembled WGS sequence"/>
</dbReference>
<dbReference type="Gene3D" id="3.30.565.10">
    <property type="entry name" value="Histidine kinase-like ATPase, C-terminal domain"/>
    <property type="match status" value="1"/>
</dbReference>
<keyword evidence="7" id="KW-0067">ATP-binding</keyword>
<evidence type="ECO:0000256" key="5">
    <source>
        <dbReference type="ARBA" id="ARBA00022741"/>
    </source>
</evidence>
<dbReference type="GO" id="GO:0000155">
    <property type="term" value="F:phosphorelay sensor kinase activity"/>
    <property type="evidence" value="ECO:0007669"/>
    <property type="project" value="InterPro"/>
</dbReference>
<keyword evidence="8" id="KW-0902">Two-component regulatory system</keyword>
<evidence type="ECO:0000256" key="2">
    <source>
        <dbReference type="ARBA" id="ARBA00012438"/>
    </source>
</evidence>
<dbReference type="PANTHER" id="PTHR45339">
    <property type="entry name" value="HYBRID SIGNAL TRANSDUCTION HISTIDINE KINASE J"/>
    <property type="match status" value="1"/>
</dbReference>
<dbReference type="SMART" id="SM00448">
    <property type="entry name" value="REC"/>
    <property type="match status" value="1"/>
</dbReference>
<dbReference type="CDD" id="cd00082">
    <property type="entry name" value="HisKA"/>
    <property type="match status" value="1"/>
</dbReference>
<keyword evidence="15" id="KW-1185">Reference proteome</keyword>
<feature type="modified residue" description="4-aspartylphosphate" evidence="11">
    <location>
        <position position="385"/>
    </location>
</feature>
<dbReference type="FunFam" id="1.10.287.130:FF:000002">
    <property type="entry name" value="Two-component osmosensing histidine kinase"/>
    <property type="match status" value="1"/>
</dbReference>
<evidence type="ECO:0000256" key="10">
    <source>
        <dbReference type="ARBA" id="ARBA00068150"/>
    </source>
</evidence>
<evidence type="ECO:0000256" key="3">
    <source>
        <dbReference type="ARBA" id="ARBA00022553"/>
    </source>
</evidence>
<name>A0A840UP29_9BACT</name>
<dbReference type="InterPro" id="IPR003594">
    <property type="entry name" value="HATPase_dom"/>
</dbReference>
<keyword evidence="6 14" id="KW-0418">Kinase</keyword>
<dbReference type="CDD" id="cd16922">
    <property type="entry name" value="HATPase_EvgS-ArcB-TorS-like"/>
    <property type="match status" value="1"/>
</dbReference>